<dbReference type="RefSeq" id="YP_007005896.1">
    <property type="nucleotide sequence ID" value="NC_019515.1"/>
</dbReference>
<sequence length="79" mass="9379">MKKGERKRGFNQFSKHLRDSPSKAKHVANCQSCVFFNDDDECENTSVTEWDLVKEENRTYCVFWQGYAYDNGRKKKDSF</sequence>
<gene>
    <name evidence="1" type="ORF">BCD7_0045</name>
</gene>
<proteinExistence type="predicted"/>
<dbReference type="GeneID" id="14011564"/>
<dbReference type="EMBL" id="JN712910">
    <property type="protein sequence ID" value="AEZ50492.1"/>
    <property type="molecule type" value="Genomic_DNA"/>
</dbReference>
<accession>J9PUC9</accession>
<evidence type="ECO:0000313" key="1">
    <source>
        <dbReference type="EMBL" id="AEZ50492.1"/>
    </source>
</evidence>
<organism evidence="1 2">
    <name type="scientific">Bacillus phage BCD7</name>
    <dbReference type="NCBI Taxonomy" id="1136534"/>
    <lineage>
        <taxon>Viruses</taxon>
        <taxon>Duplodnaviria</taxon>
        <taxon>Heunggongvirae</taxon>
        <taxon>Uroviricota</taxon>
        <taxon>Caudoviricetes</taxon>
        <taxon>Becedseptimavirus</taxon>
        <taxon>Becedseptimavirus BCD7</taxon>
    </lineage>
</organism>
<dbReference type="Proteomes" id="UP000006298">
    <property type="component" value="Segment"/>
</dbReference>
<dbReference type="KEGG" id="vg:14011564"/>
<protein>
    <submittedName>
        <fullName evidence="1">Uncharacterized protein</fullName>
    </submittedName>
</protein>
<name>J9PUC9_9CAUD</name>
<reference evidence="1 2" key="1">
    <citation type="submission" date="2011-09" db="EMBL/GenBank/DDBJ databases">
        <title>Complete Genome Sequence of Bacillus cereus Bacteriophage BCD7.</title>
        <authorList>
            <person name="Lee J.-H."/>
            <person name="Shin H."/>
            <person name="Son B."/>
            <person name="Ryu S."/>
        </authorList>
    </citation>
    <scope>NUCLEOTIDE SEQUENCE [LARGE SCALE GENOMIC DNA]</scope>
</reference>
<keyword evidence="2" id="KW-1185">Reference proteome</keyword>
<evidence type="ECO:0000313" key="2">
    <source>
        <dbReference type="Proteomes" id="UP000006298"/>
    </source>
</evidence>